<evidence type="ECO:0000313" key="9">
    <source>
        <dbReference type="Proteomes" id="UP000887540"/>
    </source>
</evidence>
<dbReference type="GO" id="GO:0032301">
    <property type="term" value="C:MutSalpha complex"/>
    <property type="evidence" value="ECO:0007669"/>
    <property type="project" value="TreeGrafter"/>
</dbReference>
<dbReference type="GO" id="GO:0030983">
    <property type="term" value="F:mismatched DNA binding"/>
    <property type="evidence" value="ECO:0007669"/>
    <property type="project" value="InterPro"/>
</dbReference>
<dbReference type="SUPFAM" id="SSF48334">
    <property type="entry name" value="DNA repair protein MutS, domain III"/>
    <property type="match status" value="1"/>
</dbReference>
<dbReference type="Gene3D" id="3.30.420.110">
    <property type="entry name" value="MutS, connector domain"/>
    <property type="match status" value="1"/>
</dbReference>
<reference evidence="10" key="1">
    <citation type="submission" date="2022-11" db="UniProtKB">
        <authorList>
            <consortium name="WormBaseParasite"/>
        </authorList>
    </citation>
    <scope>IDENTIFICATION</scope>
</reference>
<dbReference type="InterPro" id="IPR027417">
    <property type="entry name" value="P-loop_NTPase"/>
</dbReference>
<dbReference type="SMART" id="SM00534">
    <property type="entry name" value="MUTSac"/>
    <property type="match status" value="1"/>
</dbReference>
<keyword evidence="9" id="KW-1185">Reference proteome</keyword>
<keyword evidence="2 6" id="KW-0547">Nucleotide-binding</keyword>
<dbReference type="PROSITE" id="PS00486">
    <property type="entry name" value="DNA_MISMATCH_REPAIR_2"/>
    <property type="match status" value="1"/>
</dbReference>
<keyword evidence="3 6" id="KW-0227">DNA damage</keyword>
<keyword evidence="7" id="KW-0175">Coiled coil</keyword>
<dbReference type="PANTHER" id="PTHR11361:SF145">
    <property type="entry name" value="DNA MISMATCH REPAIR PROTEINS MUTS FAMILY DOMAIN-CONTAINING PROTEIN"/>
    <property type="match status" value="1"/>
</dbReference>
<evidence type="ECO:0000313" key="10">
    <source>
        <dbReference type="WBParaSite" id="ACRNAN_scaffold8493.g6311.t1"/>
    </source>
</evidence>
<dbReference type="Gene3D" id="3.40.50.300">
    <property type="entry name" value="P-loop containing nucleotide triphosphate hydrolases"/>
    <property type="match status" value="1"/>
</dbReference>
<dbReference type="GO" id="GO:0006298">
    <property type="term" value="P:mismatch repair"/>
    <property type="evidence" value="ECO:0007669"/>
    <property type="project" value="InterPro"/>
</dbReference>
<name>A0A914EHY4_9BILA</name>
<comment type="function">
    <text evidence="6">Component of the post-replicative DNA mismatch repair system (MMR).</text>
</comment>
<evidence type="ECO:0000259" key="8">
    <source>
        <dbReference type="PROSITE" id="PS00486"/>
    </source>
</evidence>
<dbReference type="GO" id="GO:0005524">
    <property type="term" value="F:ATP binding"/>
    <property type="evidence" value="ECO:0007669"/>
    <property type="project" value="UniProtKB-KW"/>
</dbReference>
<keyword evidence="4" id="KW-0067">ATP-binding</keyword>
<dbReference type="AlphaFoldDB" id="A0A914EHY4"/>
<dbReference type="WBParaSite" id="ACRNAN_scaffold8493.g6311.t1">
    <property type="protein sequence ID" value="ACRNAN_scaffold8493.g6311.t1"/>
    <property type="gene ID" value="ACRNAN_scaffold8493.g6311"/>
</dbReference>
<dbReference type="SMART" id="SM00533">
    <property type="entry name" value="MUTSd"/>
    <property type="match status" value="1"/>
</dbReference>
<dbReference type="InterPro" id="IPR036187">
    <property type="entry name" value="DNA_mismatch_repair_MutS_sf"/>
</dbReference>
<dbReference type="Proteomes" id="UP000887540">
    <property type="component" value="Unplaced"/>
</dbReference>
<dbReference type="InterPro" id="IPR007860">
    <property type="entry name" value="DNA_mmatch_repair_MutS_con_dom"/>
</dbReference>
<dbReference type="GO" id="GO:0140664">
    <property type="term" value="F:ATP-dependent DNA damage sensor activity"/>
    <property type="evidence" value="ECO:0007669"/>
    <property type="project" value="InterPro"/>
</dbReference>
<evidence type="ECO:0000256" key="1">
    <source>
        <dbReference type="ARBA" id="ARBA00006271"/>
    </source>
</evidence>
<dbReference type="Pfam" id="PF00488">
    <property type="entry name" value="MutS_V"/>
    <property type="match status" value="1"/>
</dbReference>
<dbReference type="InterPro" id="IPR007696">
    <property type="entry name" value="DNA_mismatch_repair_MutS_core"/>
</dbReference>
<dbReference type="Gene3D" id="3.40.1170.10">
    <property type="entry name" value="DNA repair protein MutS, domain I"/>
    <property type="match status" value="1"/>
</dbReference>
<dbReference type="InterPro" id="IPR036678">
    <property type="entry name" value="MutS_con_dom_sf"/>
</dbReference>
<dbReference type="SUPFAM" id="SSF52540">
    <property type="entry name" value="P-loop containing nucleoside triphosphate hydrolases"/>
    <property type="match status" value="1"/>
</dbReference>
<dbReference type="InterPro" id="IPR000432">
    <property type="entry name" value="DNA_mismatch_repair_MutS_C"/>
</dbReference>
<evidence type="ECO:0000256" key="6">
    <source>
        <dbReference type="RuleBase" id="RU003756"/>
    </source>
</evidence>
<evidence type="ECO:0000256" key="2">
    <source>
        <dbReference type="ARBA" id="ARBA00022741"/>
    </source>
</evidence>
<evidence type="ECO:0000256" key="4">
    <source>
        <dbReference type="ARBA" id="ARBA00022840"/>
    </source>
</evidence>
<accession>A0A914EHY4</accession>
<evidence type="ECO:0000256" key="5">
    <source>
        <dbReference type="ARBA" id="ARBA00023125"/>
    </source>
</evidence>
<evidence type="ECO:0000256" key="3">
    <source>
        <dbReference type="ARBA" id="ARBA00022763"/>
    </source>
</evidence>
<dbReference type="Pfam" id="PF05192">
    <property type="entry name" value="MutS_III"/>
    <property type="match status" value="1"/>
</dbReference>
<dbReference type="Pfam" id="PF05190">
    <property type="entry name" value="MutS_IV"/>
    <property type="match status" value="1"/>
</dbReference>
<dbReference type="InterPro" id="IPR045076">
    <property type="entry name" value="MutS"/>
</dbReference>
<dbReference type="InterPro" id="IPR016151">
    <property type="entry name" value="DNA_mismatch_repair_MutS_N"/>
</dbReference>
<proteinExistence type="inferred from homology"/>
<dbReference type="Pfam" id="PF05188">
    <property type="entry name" value="MutS_II"/>
    <property type="match status" value="1"/>
</dbReference>
<keyword evidence="5 6" id="KW-0238">DNA-binding</keyword>
<feature type="coiled-coil region" evidence="7">
    <location>
        <begin position="460"/>
        <end position="487"/>
    </location>
</feature>
<dbReference type="Gene3D" id="1.10.1420.10">
    <property type="match status" value="2"/>
</dbReference>
<organism evidence="9 10">
    <name type="scientific">Acrobeloides nanus</name>
    <dbReference type="NCBI Taxonomy" id="290746"/>
    <lineage>
        <taxon>Eukaryota</taxon>
        <taxon>Metazoa</taxon>
        <taxon>Ecdysozoa</taxon>
        <taxon>Nematoda</taxon>
        <taxon>Chromadorea</taxon>
        <taxon>Rhabditida</taxon>
        <taxon>Tylenchina</taxon>
        <taxon>Cephalobomorpha</taxon>
        <taxon>Cephaloboidea</taxon>
        <taxon>Cephalobidae</taxon>
        <taxon>Acrobeloides</taxon>
    </lineage>
</organism>
<dbReference type="Pfam" id="PF01624">
    <property type="entry name" value="MutS_I"/>
    <property type="match status" value="1"/>
</dbReference>
<sequence>MRSKTESVLNILRKKAPATVAIFNKGEWYSCYDDDAMIIASEIFLSDVGLQRTTLGDEEFPMINLNVGQYNRVIRDLLLFLRHRVEIYEEINGVYCLTKKGVLGNLGDFEELVQDSVELAELSTIMAIKLIGDDDSEDNRISISFCNAQDFRITVAEFNDTPHFSNLENCIVSMAPRESLVFKSDEMKTPERWKRLDTSLNRSNVQKISVKEPAMELENFRSEVKSLLQKKFQAIELSESCLLLIRTLVNYMQLLDDERYQNQFAFVNYGSTGFMHVDSSALRALEVFSITYDQDSTVEESGSLYEFLNKCRSNPGKRLLREWLRRPLSDLRRIKERLDVVEVLIEDHSSRQVLYDDLLRRIPDIPLLSRRLVQKKATLHDCYRLYQLISLLRRFEEVIEELKDFNQRFEPAVKELVYEPILHSTSEFKNFTALIESTIDIEHAEKTGDFRIKPEMDKNLLEISSQLKAIESKAEKARRSMMSKLENESLKLEVTSEHGYLFRLTLKDANIVLKRKDVQIMKSAKTSGGVYFSHESLESLNGEFLELQSKYNDVQNYLTKLVIDTCAGYVAGLQSLSDILGVIDVLVAFSTIASSSINTYVRPELHEKGTGIFELVKCRHPVLECLPNLQFIPNDVRFHYESENEDNKPRFMVLTGANMGGKSTYLRSAVLTVLLAQCGCFVPCDSARFSIVDGIYTRVGAGDYQCKGVSTFMAEMVDCASILESATPNSLIIVDELGRGTSTYDGFGLAWAISEDIIDRIKCFCLFATHFHELAHLQDKHSDAVRNFKADTYVNEESKLVILYKVMEGVTGRSFGLNIAEMVGFPDPVIKSASEILQSLESSLEMKDFASDQTDYDAIVGKLKNTDKENLRKAILNLIPANI</sequence>
<dbReference type="InterPro" id="IPR007695">
    <property type="entry name" value="DNA_mismatch_repair_MutS-lik_N"/>
</dbReference>
<evidence type="ECO:0000256" key="7">
    <source>
        <dbReference type="SAM" id="Coils"/>
    </source>
</evidence>
<dbReference type="PANTHER" id="PTHR11361">
    <property type="entry name" value="DNA MISMATCH REPAIR PROTEIN MUTS FAMILY MEMBER"/>
    <property type="match status" value="1"/>
</dbReference>
<comment type="similarity">
    <text evidence="1 6">Belongs to the DNA mismatch repair MutS family.</text>
</comment>
<dbReference type="InterPro" id="IPR011184">
    <property type="entry name" value="DNA_mismatch_repair_Msh2"/>
</dbReference>
<protein>
    <submittedName>
        <fullName evidence="10">DNA mismatch repair proteins mutS family domain-containing protein</fullName>
    </submittedName>
</protein>
<dbReference type="PIRSF" id="PIRSF005813">
    <property type="entry name" value="MSH2"/>
    <property type="match status" value="1"/>
</dbReference>
<dbReference type="InterPro" id="IPR007861">
    <property type="entry name" value="DNA_mismatch_repair_MutS_clamp"/>
</dbReference>
<keyword evidence="6" id="KW-0234">DNA repair</keyword>
<feature type="domain" description="DNA mismatch repair proteins mutS family" evidence="8">
    <location>
        <begin position="730"/>
        <end position="746"/>
    </location>
</feature>